<dbReference type="EMBL" id="OX465082">
    <property type="protein sequence ID" value="CAI9291074.1"/>
    <property type="molecule type" value="Genomic_DNA"/>
</dbReference>
<proteinExistence type="inferred from homology"/>
<evidence type="ECO:0000259" key="7">
    <source>
        <dbReference type="Pfam" id="PF02721"/>
    </source>
</evidence>
<feature type="compositionally biased region" description="Basic and acidic residues" evidence="6">
    <location>
        <begin position="536"/>
        <end position="549"/>
    </location>
</feature>
<protein>
    <recommendedName>
        <fullName evidence="11">Replication factor A C-terminal domain-containing protein</fullName>
    </recommendedName>
</protein>
<evidence type="ECO:0000313" key="10">
    <source>
        <dbReference type="Proteomes" id="UP001177003"/>
    </source>
</evidence>
<dbReference type="Gene3D" id="2.40.50.140">
    <property type="entry name" value="Nucleic acid-binding proteins"/>
    <property type="match status" value="3"/>
</dbReference>
<keyword evidence="3" id="KW-0863">Zinc-finger</keyword>
<keyword evidence="2" id="KW-0479">Metal-binding</keyword>
<dbReference type="InterPro" id="IPR013955">
    <property type="entry name" value="Rep_factor-A_C"/>
</dbReference>
<gene>
    <name evidence="9" type="ORF">LSALG_LOCUS30242</name>
</gene>
<feature type="domain" description="Replication factor A C-terminal" evidence="8">
    <location>
        <begin position="296"/>
        <end position="432"/>
    </location>
</feature>
<organism evidence="9 10">
    <name type="scientific">Lactuca saligna</name>
    <name type="common">Willowleaf lettuce</name>
    <dbReference type="NCBI Taxonomy" id="75948"/>
    <lineage>
        <taxon>Eukaryota</taxon>
        <taxon>Viridiplantae</taxon>
        <taxon>Streptophyta</taxon>
        <taxon>Embryophyta</taxon>
        <taxon>Tracheophyta</taxon>
        <taxon>Spermatophyta</taxon>
        <taxon>Magnoliopsida</taxon>
        <taxon>eudicotyledons</taxon>
        <taxon>Gunneridae</taxon>
        <taxon>Pentapetalae</taxon>
        <taxon>asterids</taxon>
        <taxon>campanulids</taxon>
        <taxon>Asterales</taxon>
        <taxon>Asteraceae</taxon>
        <taxon>Cichorioideae</taxon>
        <taxon>Cichorieae</taxon>
        <taxon>Lactucinae</taxon>
        <taxon>Lactuca</taxon>
    </lineage>
</organism>
<evidence type="ECO:0000256" key="4">
    <source>
        <dbReference type="ARBA" id="ARBA00022833"/>
    </source>
</evidence>
<evidence type="ECO:0000256" key="5">
    <source>
        <dbReference type="ARBA" id="ARBA00023125"/>
    </source>
</evidence>
<dbReference type="GO" id="GO:0008270">
    <property type="term" value="F:zinc ion binding"/>
    <property type="evidence" value="ECO:0007669"/>
    <property type="project" value="UniProtKB-KW"/>
</dbReference>
<dbReference type="CDD" id="cd04480">
    <property type="entry name" value="RPA1_DBD_A_like"/>
    <property type="match status" value="1"/>
</dbReference>
<evidence type="ECO:0000256" key="2">
    <source>
        <dbReference type="ARBA" id="ARBA00022723"/>
    </source>
</evidence>
<name>A0AA35ZEF8_LACSI</name>
<dbReference type="Pfam" id="PF02721">
    <property type="entry name" value="DUF223"/>
    <property type="match status" value="1"/>
</dbReference>
<feature type="domain" description="Replication protein A 70 kDa DNA-binding subunit B/D first OB fold" evidence="7">
    <location>
        <begin position="9"/>
        <end position="112"/>
    </location>
</feature>
<keyword evidence="5" id="KW-0238">DNA-binding</keyword>
<dbReference type="Pfam" id="PF08646">
    <property type="entry name" value="Rep_fac-A_C"/>
    <property type="match status" value="1"/>
</dbReference>
<dbReference type="InterPro" id="IPR003871">
    <property type="entry name" value="RFA1B/D_OB_1st"/>
</dbReference>
<dbReference type="GO" id="GO:0003677">
    <property type="term" value="F:DNA binding"/>
    <property type="evidence" value="ECO:0007669"/>
    <property type="project" value="UniProtKB-KW"/>
</dbReference>
<dbReference type="PANTHER" id="PTHR47165:SF4">
    <property type="entry name" value="OS03G0429900 PROTEIN"/>
    <property type="match status" value="1"/>
</dbReference>
<keyword evidence="10" id="KW-1185">Reference proteome</keyword>
<dbReference type="CDD" id="cd04481">
    <property type="entry name" value="RPA1_DBD_B_like"/>
    <property type="match status" value="1"/>
</dbReference>
<evidence type="ECO:0000256" key="1">
    <source>
        <dbReference type="ARBA" id="ARBA00005690"/>
    </source>
</evidence>
<dbReference type="PANTHER" id="PTHR47165">
    <property type="entry name" value="OS03G0429900 PROTEIN"/>
    <property type="match status" value="1"/>
</dbReference>
<dbReference type="SUPFAM" id="SSF50249">
    <property type="entry name" value="Nucleic acid-binding proteins"/>
    <property type="match status" value="3"/>
</dbReference>
<comment type="similarity">
    <text evidence="1">Belongs to the replication factor A protein 1 family.</text>
</comment>
<evidence type="ECO:0008006" key="11">
    <source>
        <dbReference type="Google" id="ProtNLM"/>
    </source>
</evidence>
<evidence type="ECO:0000313" key="9">
    <source>
        <dbReference type="EMBL" id="CAI9291074.1"/>
    </source>
</evidence>
<feature type="compositionally biased region" description="Polar residues" evidence="6">
    <location>
        <begin position="520"/>
        <end position="531"/>
    </location>
</feature>
<dbReference type="CDD" id="cd04476">
    <property type="entry name" value="RPA1_DBD_C"/>
    <property type="match status" value="1"/>
</dbReference>
<dbReference type="InterPro" id="IPR047192">
    <property type="entry name" value="Euk_RPA1_DBD_C"/>
</dbReference>
<evidence type="ECO:0000256" key="3">
    <source>
        <dbReference type="ARBA" id="ARBA00022771"/>
    </source>
</evidence>
<sequence>MSTTNITFIADLDVTRDDLSIKVRVINHWKQMSFYNKNEIWSIELILVDEQGSEIQASVPKKFLYRFKKFLKDGKSYYITSPSFASLKPNTFRLIPQDQKLTFVQETVVKECTQFSGPKFGFSFVDFQSVLSMVHPQNLSLDVIGLVVAVGEMARESTDKSKHKIHIYIQNENGLEIRLVLWGDYAYQMQEYIQDNPHNLQIIVILQFAQINVWRDRPSVNTYYTSSRLFINSDIDEISVFKKRLQRDDRPDSSSHTFSLIPANQVFEYDDFMVKNKLKTISEVWEPVEICTFILVGTIKGILQNEKWFYQACTNCSSKAVPNNDQVDGTAKSYECHNVDCTKTTTSVVPRYKIPIRVQDNTGTITLTLFEREGRYLLKKSAKEFFNTAAKNGNNVDLYPMEMNALKGLKFAFKISSNRFNVSKKTNQYGIVRISDDESLIEQLEDKFNSSKADNSQSLDVNSSDFQSLDNKTLKDAISATDDNITPNTLDKNSVTSPLKISTTPVLKRNLQEVFDLESNENFSSSKTPKTSPDGPTKELLKVKVEKNV</sequence>
<dbReference type="Proteomes" id="UP001177003">
    <property type="component" value="Chromosome 6"/>
</dbReference>
<evidence type="ECO:0000256" key="6">
    <source>
        <dbReference type="SAM" id="MobiDB-lite"/>
    </source>
</evidence>
<dbReference type="AlphaFoldDB" id="A0AA35ZEF8"/>
<reference evidence="9" key="1">
    <citation type="submission" date="2023-04" db="EMBL/GenBank/DDBJ databases">
        <authorList>
            <person name="Vijverberg K."/>
            <person name="Xiong W."/>
            <person name="Schranz E."/>
        </authorList>
    </citation>
    <scope>NUCLEOTIDE SEQUENCE</scope>
</reference>
<accession>A0AA35ZEF8</accession>
<feature type="region of interest" description="Disordered" evidence="6">
    <location>
        <begin position="518"/>
        <end position="549"/>
    </location>
</feature>
<dbReference type="InterPro" id="IPR012340">
    <property type="entry name" value="NA-bd_OB-fold"/>
</dbReference>
<evidence type="ECO:0000259" key="8">
    <source>
        <dbReference type="Pfam" id="PF08646"/>
    </source>
</evidence>
<keyword evidence="4" id="KW-0862">Zinc</keyword>